<evidence type="ECO:0000313" key="2">
    <source>
        <dbReference type="Proteomes" id="UP001632038"/>
    </source>
</evidence>
<accession>A0ABD3DBS7</accession>
<dbReference type="EMBL" id="JAVIJP010000018">
    <property type="protein sequence ID" value="KAL3638689.1"/>
    <property type="molecule type" value="Genomic_DNA"/>
</dbReference>
<sequence>MEPYLIISPLSKSRVPGAHIASSWTGYNCGSNFKLSITHYI</sequence>
<evidence type="ECO:0000313" key="1">
    <source>
        <dbReference type="EMBL" id="KAL3638689.1"/>
    </source>
</evidence>
<dbReference type="Proteomes" id="UP001632038">
    <property type="component" value="Unassembled WGS sequence"/>
</dbReference>
<dbReference type="AlphaFoldDB" id="A0ABD3DBS7"/>
<protein>
    <submittedName>
        <fullName evidence="1">Uncharacterized protein</fullName>
    </submittedName>
</protein>
<keyword evidence="2" id="KW-1185">Reference proteome</keyword>
<comment type="caution">
    <text evidence="1">The sequence shown here is derived from an EMBL/GenBank/DDBJ whole genome shotgun (WGS) entry which is preliminary data.</text>
</comment>
<proteinExistence type="predicted"/>
<name>A0ABD3DBS7_9LAMI</name>
<reference evidence="2" key="1">
    <citation type="journal article" date="2024" name="IScience">
        <title>Strigolactones Initiate the Formation of Haustorium-like Structures in Castilleja.</title>
        <authorList>
            <person name="Buerger M."/>
            <person name="Peterson D."/>
            <person name="Chory J."/>
        </authorList>
    </citation>
    <scope>NUCLEOTIDE SEQUENCE [LARGE SCALE GENOMIC DNA]</scope>
</reference>
<organism evidence="1 2">
    <name type="scientific">Castilleja foliolosa</name>
    <dbReference type="NCBI Taxonomy" id="1961234"/>
    <lineage>
        <taxon>Eukaryota</taxon>
        <taxon>Viridiplantae</taxon>
        <taxon>Streptophyta</taxon>
        <taxon>Embryophyta</taxon>
        <taxon>Tracheophyta</taxon>
        <taxon>Spermatophyta</taxon>
        <taxon>Magnoliopsida</taxon>
        <taxon>eudicotyledons</taxon>
        <taxon>Gunneridae</taxon>
        <taxon>Pentapetalae</taxon>
        <taxon>asterids</taxon>
        <taxon>lamiids</taxon>
        <taxon>Lamiales</taxon>
        <taxon>Orobanchaceae</taxon>
        <taxon>Pedicularideae</taxon>
        <taxon>Castillejinae</taxon>
        <taxon>Castilleja</taxon>
    </lineage>
</organism>
<gene>
    <name evidence="1" type="ORF">CASFOL_016596</name>
</gene>